<dbReference type="InterPro" id="IPR036691">
    <property type="entry name" value="Endo/exonu/phosph_ase_sf"/>
</dbReference>
<accession>A0AAW2WXL8</accession>
<dbReference type="PANTHER" id="PTHR33710:SF77">
    <property type="entry name" value="DNASE I-LIKE SUPERFAMILY PROTEIN"/>
    <property type="match status" value="1"/>
</dbReference>
<sequence length="271" mass="31673">MDTPEVAKRKNTWNLLRQLSDQSSRAWICVGDFNEILYDYEKEGMHPRAQWQMNEFRQCLTDCELQDMGFKGAPFTWCNNREEPFMVRARLDRACCTKNWADLFPLAAVNNVATSGSDHWMVWVDLEPEAVPRPRKQQLFRFKAAWTKEKSCTDVIRSSWNPCSTRNIQLDITPCIQECRLSLLDWNKHSFGNIVHQMKVVDKTIGALKQGPISAENKSELEEAKAQLEELSTREEILWRQRAKALWLEEGDKNSAYFHAKASERRQKKMI</sequence>
<evidence type="ECO:0000313" key="1">
    <source>
        <dbReference type="EMBL" id="KAL0446061.1"/>
    </source>
</evidence>
<dbReference type="AlphaFoldDB" id="A0AAW2WXL8"/>
<reference evidence="1" key="1">
    <citation type="submission" date="2020-06" db="EMBL/GenBank/DDBJ databases">
        <authorList>
            <person name="Li T."/>
            <person name="Hu X."/>
            <person name="Zhang T."/>
            <person name="Song X."/>
            <person name="Zhang H."/>
            <person name="Dai N."/>
            <person name="Sheng W."/>
            <person name="Hou X."/>
            <person name="Wei L."/>
        </authorList>
    </citation>
    <scope>NUCLEOTIDE SEQUENCE</scope>
    <source>
        <strain evidence="1">KEN1</strain>
        <tissue evidence="1">Leaf</tissue>
    </source>
</reference>
<comment type="caution">
    <text evidence="1">The sequence shown here is derived from an EMBL/GenBank/DDBJ whole genome shotgun (WGS) entry which is preliminary data.</text>
</comment>
<gene>
    <name evidence="1" type="ORF">Slati_1734000</name>
</gene>
<dbReference type="PANTHER" id="PTHR33710">
    <property type="entry name" value="BNAC02G09200D PROTEIN"/>
    <property type="match status" value="1"/>
</dbReference>
<dbReference type="EMBL" id="JACGWN010000006">
    <property type="protein sequence ID" value="KAL0446061.1"/>
    <property type="molecule type" value="Genomic_DNA"/>
</dbReference>
<organism evidence="1">
    <name type="scientific">Sesamum latifolium</name>
    <dbReference type="NCBI Taxonomy" id="2727402"/>
    <lineage>
        <taxon>Eukaryota</taxon>
        <taxon>Viridiplantae</taxon>
        <taxon>Streptophyta</taxon>
        <taxon>Embryophyta</taxon>
        <taxon>Tracheophyta</taxon>
        <taxon>Spermatophyta</taxon>
        <taxon>Magnoliopsida</taxon>
        <taxon>eudicotyledons</taxon>
        <taxon>Gunneridae</taxon>
        <taxon>Pentapetalae</taxon>
        <taxon>asterids</taxon>
        <taxon>lamiids</taxon>
        <taxon>Lamiales</taxon>
        <taxon>Pedaliaceae</taxon>
        <taxon>Sesamum</taxon>
    </lineage>
</organism>
<reference evidence="1" key="2">
    <citation type="journal article" date="2024" name="Plant">
        <title>Genomic evolution and insights into agronomic trait innovations of Sesamum species.</title>
        <authorList>
            <person name="Miao H."/>
            <person name="Wang L."/>
            <person name="Qu L."/>
            <person name="Liu H."/>
            <person name="Sun Y."/>
            <person name="Le M."/>
            <person name="Wang Q."/>
            <person name="Wei S."/>
            <person name="Zheng Y."/>
            <person name="Lin W."/>
            <person name="Duan Y."/>
            <person name="Cao H."/>
            <person name="Xiong S."/>
            <person name="Wang X."/>
            <person name="Wei L."/>
            <person name="Li C."/>
            <person name="Ma Q."/>
            <person name="Ju M."/>
            <person name="Zhao R."/>
            <person name="Li G."/>
            <person name="Mu C."/>
            <person name="Tian Q."/>
            <person name="Mei H."/>
            <person name="Zhang T."/>
            <person name="Gao T."/>
            <person name="Zhang H."/>
        </authorList>
    </citation>
    <scope>NUCLEOTIDE SEQUENCE</scope>
    <source>
        <strain evidence="1">KEN1</strain>
    </source>
</reference>
<protein>
    <submittedName>
        <fullName evidence="1">Uncharacterized protein</fullName>
    </submittedName>
</protein>
<dbReference type="Gene3D" id="3.60.10.10">
    <property type="entry name" value="Endonuclease/exonuclease/phosphatase"/>
    <property type="match status" value="1"/>
</dbReference>
<name>A0AAW2WXL8_9LAMI</name>
<proteinExistence type="predicted"/>
<dbReference type="SUPFAM" id="SSF56219">
    <property type="entry name" value="DNase I-like"/>
    <property type="match status" value="1"/>
</dbReference>